<evidence type="ECO:0000313" key="3">
    <source>
        <dbReference type="Proteomes" id="UP001223336"/>
    </source>
</evidence>
<dbReference type="AlphaFoldDB" id="A0AA51MLT6"/>
<dbReference type="Proteomes" id="UP001229862">
    <property type="component" value="Chromosome"/>
</dbReference>
<gene>
    <name evidence="1" type="ORF">RCC75_15450</name>
    <name evidence="2" type="ORF">RCG00_17280</name>
</gene>
<protein>
    <submittedName>
        <fullName evidence="2">Uncharacterized protein</fullName>
    </submittedName>
</protein>
<accession>A0AA51MLT6</accession>
<organism evidence="2">
    <name type="scientific">Thiothrix subterranea</name>
    <dbReference type="NCBI Taxonomy" id="2735563"/>
    <lineage>
        <taxon>Bacteria</taxon>
        <taxon>Pseudomonadati</taxon>
        <taxon>Pseudomonadota</taxon>
        <taxon>Gammaproteobacteria</taxon>
        <taxon>Thiotrichales</taxon>
        <taxon>Thiotrichaceae</taxon>
        <taxon>Thiothrix</taxon>
    </lineage>
</organism>
<evidence type="ECO:0000313" key="2">
    <source>
        <dbReference type="EMBL" id="WML86039.1"/>
    </source>
</evidence>
<dbReference type="EMBL" id="CP133217">
    <property type="protein sequence ID" value="WML86039.1"/>
    <property type="molecule type" value="Genomic_DNA"/>
</dbReference>
<sequence>MKQIINGKTYNTQTATRLYHVSASGCTVSDFQWWQETLYKTAKGAYFLHCEGGAMSQYSESFDGGGRTGGGKLAALTRDEAIEWAERRQIDPDQLPEDLRPEEA</sequence>
<proteinExistence type="predicted"/>
<dbReference type="Proteomes" id="UP001223336">
    <property type="component" value="Unassembled WGS sequence"/>
</dbReference>
<reference evidence="2 3" key="1">
    <citation type="submission" date="2023-08" db="EMBL/GenBank/DDBJ databases">
        <title>New molecular markers tilS and rpoB for phylogenetic and monitoring studies of the genus Thiothrix biodiversity.</title>
        <authorList>
            <person name="Ravin N.V."/>
            <person name="Smolyakov D."/>
            <person name="Markov N.D."/>
            <person name="Beletsky A.V."/>
            <person name="Mardanov A.V."/>
            <person name="Rudenko T.S."/>
            <person name="Grabovich M.Y."/>
        </authorList>
    </citation>
    <scope>NUCLEOTIDE SEQUENCE</scope>
    <source>
        <strain evidence="2">DNT52</strain>
        <strain evidence="1 3">H33</strain>
    </source>
</reference>
<evidence type="ECO:0000313" key="1">
    <source>
        <dbReference type="EMBL" id="MDQ5769936.1"/>
    </source>
</evidence>
<dbReference type="RefSeq" id="WP_308135733.1">
    <property type="nucleotide sequence ID" value="NZ_CP133197.1"/>
</dbReference>
<keyword evidence="3" id="KW-1185">Reference proteome</keyword>
<name>A0AA51MLT6_9GAMM</name>
<dbReference type="EMBL" id="JAVFKN010000023">
    <property type="protein sequence ID" value="MDQ5769936.1"/>
    <property type="molecule type" value="Genomic_DNA"/>
</dbReference>